<reference evidence="4" key="1">
    <citation type="submission" date="2017-04" db="EMBL/GenBank/DDBJ databases">
        <title>Function of individual gut microbiota members based on whole genome sequencing of pure cultures obtained from chicken caecum.</title>
        <authorList>
            <person name="Medvecky M."/>
            <person name="Cejkova D."/>
            <person name="Polansky O."/>
            <person name="Karasova D."/>
            <person name="Kubasova T."/>
            <person name="Cizek A."/>
            <person name="Rychlik I."/>
        </authorList>
    </citation>
    <scope>NUCLEOTIDE SEQUENCE [LARGE SCALE GENOMIC DNA]</scope>
    <source>
        <strain evidence="4">An199</strain>
    </source>
</reference>
<name>A0A1Y4I938_PARDI</name>
<evidence type="ECO:0000313" key="5">
    <source>
        <dbReference type="Proteomes" id="UP000463337"/>
    </source>
</evidence>
<dbReference type="EMBL" id="NFJX01000014">
    <property type="protein sequence ID" value="OUP16795.1"/>
    <property type="molecule type" value="Genomic_DNA"/>
</dbReference>
<dbReference type="EMBL" id="JAQMPX010000003">
    <property type="protein sequence ID" value="MDB9136937.1"/>
    <property type="molecule type" value="Genomic_DNA"/>
</dbReference>
<dbReference type="RefSeq" id="WP_009018458.1">
    <property type="nucleotide sequence ID" value="NZ_CACRUW010000053.1"/>
</dbReference>
<reference evidence="2 5" key="3">
    <citation type="journal article" date="2019" name="Nat. Med.">
        <title>A library of human gut bacterial isolates paired with longitudinal multiomics data enables mechanistic microbiome research.</title>
        <authorList>
            <person name="Poyet M."/>
            <person name="Groussin M."/>
            <person name="Gibbons S.M."/>
            <person name="Avila-Pacheco J."/>
            <person name="Jiang X."/>
            <person name="Kearney S.M."/>
            <person name="Perrotta A.R."/>
            <person name="Berdy B."/>
            <person name="Zhao S."/>
            <person name="Lieberman T.D."/>
            <person name="Swanson P.K."/>
            <person name="Smith M."/>
            <person name="Roesemann S."/>
            <person name="Alexander J.E."/>
            <person name="Rich S.A."/>
            <person name="Livny J."/>
            <person name="Vlamakis H."/>
            <person name="Clish C."/>
            <person name="Bullock K."/>
            <person name="Deik A."/>
            <person name="Scott J."/>
            <person name="Pierce K.A."/>
            <person name="Xavier R.J."/>
            <person name="Alm E.J."/>
        </authorList>
    </citation>
    <scope>NUCLEOTIDE SEQUENCE [LARGE SCALE GENOMIC DNA]</scope>
    <source>
        <strain evidence="2 5">BIOML-A41</strain>
    </source>
</reference>
<sequence length="62" mass="7067">MKARIIYEVECPPVNCDREDFLKWLELNLYVPGACVTSDNPLFGEPLDFDTADFDNIEVIDG</sequence>
<evidence type="ECO:0000313" key="2">
    <source>
        <dbReference type="EMBL" id="MRY57098.1"/>
    </source>
</evidence>
<reference evidence="1" key="4">
    <citation type="submission" date="2023-01" db="EMBL/GenBank/DDBJ databases">
        <title>Human gut microbiome strain richness.</title>
        <authorList>
            <person name="Chen-Liaw A."/>
        </authorList>
    </citation>
    <scope>NUCLEOTIDE SEQUENCE</scope>
    <source>
        <strain evidence="1">D35st1_E5_D35t1_190705</strain>
    </source>
</reference>
<accession>A0A1Y4I938</accession>
<dbReference type="Proteomes" id="UP000463337">
    <property type="component" value="Unassembled WGS sequence"/>
</dbReference>
<dbReference type="AlphaFoldDB" id="A0A1Y4I938"/>
<evidence type="ECO:0000313" key="3">
    <source>
        <dbReference type="EMBL" id="OUP16795.1"/>
    </source>
</evidence>
<protein>
    <submittedName>
        <fullName evidence="3">Uncharacterized protein</fullName>
    </submittedName>
</protein>
<reference evidence="3" key="2">
    <citation type="journal article" date="2018" name="BMC Genomics">
        <title>Whole genome sequencing and function prediction of 133 gut anaerobes isolated from chicken caecum in pure cultures.</title>
        <authorList>
            <person name="Medvecky M."/>
            <person name="Cejkova D."/>
            <person name="Polansky O."/>
            <person name="Karasova D."/>
            <person name="Kubasova T."/>
            <person name="Cizek A."/>
            <person name="Rychlik I."/>
        </authorList>
    </citation>
    <scope>NUCLEOTIDE SEQUENCE</scope>
    <source>
        <strain evidence="3">An199</strain>
    </source>
</reference>
<dbReference type="Proteomes" id="UP001211522">
    <property type="component" value="Unassembled WGS sequence"/>
</dbReference>
<dbReference type="Proteomes" id="UP000195950">
    <property type="component" value="Unassembled WGS sequence"/>
</dbReference>
<evidence type="ECO:0000313" key="4">
    <source>
        <dbReference type="Proteomes" id="UP000195950"/>
    </source>
</evidence>
<gene>
    <name evidence="3" type="ORF">B5F32_14555</name>
    <name evidence="2" type="ORF">GKD59_04055</name>
    <name evidence="1" type="ORF">PN612_00265</name>
</gene>
<comment type="caution">
    <text evidence="3">The sequence shown here is derived from an EMBL/GenBank/DDBJ whole genome shotgun (WGS) entry which is preliminary data.</text>
</comment>
<organism evidence="3 4">
    <name type="scientific">Parabacteroides distasonis</name>
    <dbReference type="NCBI Taxonomy" id="823"/>
    <lineage>
        <taxon>Bacteria</taxon>
        <taxon>Pseudomonadati</taxon>
        <taxon>Bacteroidota</taxon>
        <taxon>Bacteroidia</taxon>
        <taxon>Bacteroidales</taxon>
        <taxon>Tannerellaceae</taxon>
        <taxon>Parabacteroides</taxon>
    </lineage>
</organism>
<proteinExistence type="predicted"/>
<dbReference type="EMBL" id="WKLT01000003">
    <property type="protein sequence ID" value="MRY57098.1"/>
    <property type="molecule type" value="Genomic_DNA"/>
</dbReference>
<evidence type="ECO:0000313" key="1">
    <source>
        <dbReference type="EMBL" id="MDB9136937.1"/>
    </source>
</evidence>